<dbReference type="InterPro" id="IPR019302">
    <property type="entry name" value="CAP12/PCTIR_TIR_dom"/>
</dbReference>
<dbReference type="Proteomes" id="UP000239888">
    <property type="component" value="Chromosome"/>
</dbReference>
<dbReference type="EMBL" id="CP018049">
    <property type="protein sequence ID" value="AUZ48050.1"/>
    <property type="molecule type" value="Genomic_DNA"/>
</dbReference>
<dbReference type="GO" id="GO:0050135">
    <property type="term" value="F:NADP+ nucleosidase activity"/>
    <property type="evidence" value="ECO:0007669"/>
    <property type="project" value="InterPro"/>
</dbReference>
<sequence length="238" mass="26306">MKPKIFIGSSREGLDIANAIHSNLTRDAECTVWANGVFQISGSTIYSLIKTLRESDFGVFVFSPDDLSVMRGNENPIVRDNVIFELGLFVGRLGIERCFFITPDVTGDLRLPTDLMGITPGQYESGRRDKNWLAATNPVCMQIRAKLLELKSFQDAVPETSPSIELTSEEQAPVEEAYVPLTLEAYGKGHVVNGSSMVHKAELKKAGAKWNGTLKKWIIRGIDKDAFDALILKLNAKC</sequence>
<dbReference type="AlphaFoldDB" id="A0A2L0S1A4"/>
<name>A0A2L0S1A4_9PSED</name>
<organism evidence="2 3">
    <name type="scientific">Pseudomonas orientalis</name>
    <dbReference type="NCBI Taxonomy" id="76758"/>
    <lineage>
        <taxon>Bacteria</taxon>
        <taxon>Pseudomonadati</taxon>
        <taxon>Pseudomonadota</taxon>
        <taxon>Gammaproteobacteria</taxon>
        <taxon>Pseudomonadales</taxon>
        <taxon>Pseudomonadaceae</taxon>
        <taxon>Pseudomonas</taxon>
    </lineage>
</organism>
<accession>A0A2L0S1A4</accession>
<dbReference type="KEGG" id="poi:BOP93_21455"/>
<evidence type="ECO:0000259" key="1">
    <source>
        <dbReference type="Pfam" id="PF10137"/>
    </source>
</evidence>
<proteinExistence type="predicted"/>
<reference evidence="2 3" key="1">
    <citation type="journal article" date="2018" name="Front. Microbiol.">
        <title>Pseudomonas orientalis F9: A Potent Antagonist against Phytopathogens with Phytotoxic Effect in the Apple Flower.</title>
        <authorList>
            <person name="Zengerer V."/>
            <person name="Schmid M."/>
            <person name="Bieri M."/>
            <person name="Muller D.C."/>
            <person name="Remus-Emsermann M.N.P."/>
            <person name="Ahrens C.H."/>
            <person name="Pelludat C."/>
        </authorList>
    </citation>
    <scope>NUCLEOTIDE SEQUENCE [LARGE SCALE GENOMIC DNA]</scope>
    <source>
        <strain evidence="2 3">F9</strain>
    </source>
</reference>
<protein>
    <recommendedName>
        <fullName evidence="1">CD-NTase-associated protein 12/Pycsar effector protein TIR domain-containing protein</fullName>
    </recommendedName>
</protein>
<gene>
    <name evidence="2" type="ORF">BOP93_21455</name>
</gene>
<evidence type="ECO:0000313" key="2">
    <source>
        <dbReference type="EMBL" id="AUZ48050.1"/>
    </source>
</evidence>
<evidence type="ECO:0000313" key="3">
    <source>
        <dbReference type="Proteomes" id="UP000239888"/>
    </source>
</evidence>
<dbReference type="Pfam" id="PF10137">
    <property type="entry name" value="CAP12-PCTIR_TIR"/>
    <property type="match status" value="1"/>
</dbReference>
<feature type="domain" description="CD-NTase-associated protein 12/Pycsar effector protein TIR" evidence="1">
    <location>
        <begin position="4"/>
        <end position="124"/>
    </location>
</feature>
<dbReference type="RefSeq" id="WP_104504665.1">
    <property type="nucleotide sequence ID" value="NZ_CP018049.1"/>
</dbReference>